<dbReference type="RefSeq" id="XP_016248379.1">
    <property type="nucleotide sequence ID" value="XM_016394960.1"/>
</dbReference>
<proteinExistence type="predicted"/>
<dbReference type="GeneID" id="27347040"/>
<protein>
    <submittedName>
        <fullName evidence="2">Uncharacterized protein</fullName>
    </submittedName>
</protein>
<dbReference type="AlphaFoldDB" id="A0A0D2CAR6"/>
<gene>
    <name evidence="2" type="ORF">PV07_07846</name>
</gene>
<dbReference type="OrthoDB" id="428854at2759"/>
<accession>A0A0D2CAR6</accession>
<evidence type="ECO:0000256" key="1">
    <source>
        <dbReference type="SAM" id="MobiDB-lite"/>
    </source>
</evidence>
<feature type="compositionally biased region" description="Pro residues" evidence="1">
    <location>
        <begin position="57"/>
        <end position="70"/>
    </location>
</feature>
<feature type="compositionally biased region" description="Low complexity" evidence="1">
    <location>
        <begin position="365"/>
        <end position="374"/>
    </location>
</feature>
<keyword evidence="3" id="KW-1185">Reference proteome</keyword>
<feature type="region of interest" description="Disordered" evidence="1">
    <location>
        <begin position="1"/>
        <end position="113"/>
    </location>
</feature>
<dbReference type="VEuPathDB" id="FungiDB:PV07_07846"/>
<feature type="region of interest" description="Disordered" evidence="1">
    <location>
        <begin position="304"/>
        <end position="488"/>
    </location>
</feature>
<evidence type="ECO:0000313" key="3">
    <source>
        <dbReference type="Proteomes" id="UP000054466"/>
    </source>
</evidence>
<feature type="compositionally biased region" description="Basic and acidic residues" evidence="1">
    <location>
        <begin position="237"/>
        <end position="246"/>
    </location>
</feature>
<evidence type="ECO:0000313" key="2">
    <source>
        <dbReference type="EMBL" id="KIW28163.1"/>
    </source>
</evidence>
<reference evidence="2 3" key="1">
    <citation type="submission" date="2015-01" db="EMBL/GenBank/DDBJ databases">
        <title>The Genome Sequence of Cladophialophora immunda CBS83496.</title>
        <authorList>
            <consortium name="The Broad Institute Genomics Platform"/>
            <person name="Cuomo C."/>
            <person name="de Hoog S."/>
            <person name="Gorbushina A."/>
            <person name="Stielow B."/>
            <person name="Teixiera M."/>
            <person name="Abouelleil A."/>
            <person name="Chapman S.B."/>
            <person name="Priest M."/>
            <person name="Young S.K."/>
            <person name="Wortman J."/>
            <person name="Nusbaum C."/>
            <person name="Birren B."/>
        </authorList>
    </citation>
    <scope>NUCLEOTIDE SEQUENCE [LARGE SCALE GENOMIC DNA]</scope>
    <source>
        <strain evidence="2 3">CBS 83496</strain>
    </source>
</reference>
<dbReference type="HOGENOM" id="CLU_022034_1_0_1"/>
<sequence length="512" mass="54010">MSTNPFRKSSSLKGSGGSNTPTPSLTSDHRGTSPGALSLDTRVHGPSQKHVNFASPPAIPISPVSYPPSPESTRQEFLSTFPSPKSPVPAPTDYSQALASDPFAAEASDEDDSAIEQALENARANNEITAAGSITTKVSRDDAVRETLARFPSIPRRPVNSQSAAAAGKDLSSSSKSTMDVDAFKRMLLTGDRSASSSRDIAVQNIQSGPNPVSDSGSSADTASISQHSIFETVQPAHDESPRTSDDLEGNEANTYRAQLGTISEKGEKPPPPKSRRGKPLKDLGMEQGPTAKFDSFINSLALPGSRNVSSEAPILNSPPIVESHPSDRFASTGHPDTQKKVPPAPPLTRRKSQQAPKKPVLTRSSSSRYSVFSETDGPPSPSFLSSASKAPPPPPARRANSTGDRRPSIDVASIPENADLADTELRPGLHSSPSYSKRMSQGLPPPLPPPRRGRGSSRSSMETTRPSMAHLDMAEAGGSDLEFPKSDPRDILADLAALQREVDAARAGAGQ</sequence>
<name>A0A0D2CAR6_9EURO</name>
<dbReference type="EMBL" id="KN847043">
    <property type="protein sequence ID" value="KIW28163.1"/>
    <property type="molecule type" value="Genomic_DNA"/>
</dbReference>
<organism evidence="2 3">
    <name type="scientific">Cladophialophora immunda</name>
    <dbReference type="NCBI Taxonomy" id="569365"/>
    <lineage>
        <taxon>Eukaryota</taxon>
        <taxon>Fungi</taxon>
        <taxon>Dikarya</taxon>
        <taxon>Ascomycota</taxon>
        <taxon>Pezizomycotina</taxon>
        <taxon>Eurotiomycetes</taxon>
        <taxon>Chaetothyriomycetidae</taxon>
        <taxon>Chaetothyriales</taxon>
        <taxon>Herpotrichiellaceae</taxon>
        <taxon>Cladophialophora</taxon>
    </lineage>
</organism>
<feature type="region of interest" description="Disordered" evidence="1">
    <location>
        <begin position="148"/>
        <end position="179"/>
    </location>
</feature>
<feature type="region of interest" description="Disordered" evidence="1">
    <location>
        <begin position="192"/>
        <end position="292"/>
    </location>
</feature>
<feature type="compositionally biased region" description="Polar residues" evidence="1">
    <location>
        <begin position="193"/>
        <end position="232"/>
    </location>
</feature>
<dbReference type="Proteomes" id="UP000054466">
    <property type="component" value="Unassembled WGS sequence"/>
</dbReference>
<dbReference type="STRING" id="569365.A0A0D2CAR6"/>